<dbReference type="PANTHER" id="PTHR48101:SF1">
    <property type="entry name" value="METHYLMALONYL-COA MUTASE, LARGE SUBUNIT"/>
    <property type="match status" value="1"/>
</dbReference>
<dbReference type="Pfam" id="PF01642">
    <property type="entry name" value="MM_CoA_mutase"/>
    <property type="match status" value="1"/>
</dbReference>
<evidence type="ECO:0000256" key="5">
    <source>
        <dbReference type="SAM" id="Coils"/>
    </source>
</evidence>
<keyword evidence="3" id="KW-0413">Isomerase</keyword>
<dbReference type="CDD" id="cd03680">
    <property type="entry name" value="MM_CoA_mutase_ICM_like"/>
    <property type="match status" value="1"/>
</dbReference>
<dbReference type="InterPro" id="IPR016176">
    <property type="entry name" value="Cbl-dep_enz_cat"/>
</dbReference>
<dbReference type="GeneID" id="58919321"/>
<dbReference type="KEGG" id="tcq:TIRI35C_1578"/>
<gene>
    <name evidence="7" type="ORF">TIRI35C_1578</name>
</gene>
<keyword evidence="1" id="KW-0846">Cobalamin</keyword>
<dbReference type="GO" id="GO:0046872">
    <property type="term" value="F:metal ion binding"/>
    <property type="evidence" value="ECO:0007669"/>
    <property type="project" value="UniProtKB-KW"/>
</dbReference>
<dbReference type="AlphaFoldDB" id="A0A7G2DCL1"/>
<dbReference type="EMBL" id="LR881183">
    <property type="protein sequence ID" value="CAD5244732.1"/>
    <property type="molecule type" value="Genomic_DNA"/>
</dbReference>
<feature type="coiled-coil region" evidence="5">
    <location>
        <begin position="491"/>
        <end position="527"/>
    </location>
</feature>
<dbReference type="GO" id="GO:0004494">
    <property type="term" value="F:methylmalonyl-CoA mutase activity"/>
    <property type="evidence" value="ECO:0007669"/>
    <property type="project" value="InterPro"/>
</dbReference>
<evidence type="ECO:0000259" key="6">
    <source>
        <dbReference type="Pfam" id="PF01642"/>
    </source>
</evidence>
<organism evidence="7 8">
    <name type="scientific">Thermococcus camini</name>
    <dbReference type="NCBI Taxonomy" id="2016373"/>
    <lineage>
        <taxon>Archaea</taxon>
        <taxon>Methanobacteriati</taxon>
        <taxon>Methanobacteriota</taxon>
        <taxon>Thermococci</taxon>
        <taxon>Thermococcales</taxon>
        <taxon>Thermococcaceae</taxon>
        <taxon>Thermococcus</taxon>
    </lineage>
</organism>
<reference evidence="7 8" key="1">
    <citation type="submission" date="2020-09" db="EMBL/GenBank/DDBJ databases">
        <authorList>
            <person name="Courtine D."/>
        </authorList>
    </citation>
    <scope>NUCLEOTIDE SEQUENCE [LARGE SCALE GENOMIC DNA]</scope>
    <source>
        <strain evidence="7 8">IRI35c</strain>
    </source>
</reference>
<proteinExistence type="predicted"/>
<dbReference type="PANTHER" id="PTHR48101">
    <property type="entry name" value="METHYLMALONYL-COA MUTASE, MITOCHONDRIAL-RELATED"/>
    <property type="match status" value="1"/>
</dbReference>
<dbReference type="InterPro" id="IPR006099">
    <property type="entry name" value="MeMalonylCoA_mutase_a/b_cat"/>
</dbReference>
<accession>A0A7G2DCL1</accession>
<dbReference type="RefSeq" id="WP_188203142.1">
    <property type="nucleotide sequence ID" value="NZ_LR881183.1"/>
</dbReference>
<sequence length="562" mass="64646">MTFDKEKLAKIREEEKRWDETTVKKFIEKRPERKEKFMTDDGFEIKRVYTPADLGEDWDYLEKLGFPGEYPFTRGVYATMYRGRFWTMRQYAGFGTAEESNRRYKYLLEQGQTGLSVAFDLPTQIGYDSDHPMSEGEVGKVGVAIDSLWDMRILFDGIPLDKVSTSMTINSTAANLLAMYILVAEEQGVSQNQLRGTVQNDILKEYIARGTYIFPPQPSMRLTTDIIMYCAENVPKWNPISISGYHIREAGANAVQEVAFTLADGIEYVKAVIDRGMDVDKFAGRLSFFFNAHNNFLEEIAKFRAARRLWAYIMKEWFNAKNPRSMLLRFHTQTAGSTLTAQQPENNIVRVAIQALAAVLGGTQSLHTNSYDEALSLPTEKSVRIALRTQQIIAYESGVVDTIDPLGGSYYIEWLTDHIYEEALRYIEKIQKMGGMMRAIERGYIQKEIAESAYKVQKEIEEKKRIIVGVNEFIVDEPLDVEILKVDPSIREKQIERLKKLRSERDNKKVEEALDRLRKAAETEDENLMPYIIEAHRHLATLGEVTDVLREVWGEYRAPLVF</sequence>
<evidence type="ECO:0000313" key="7">
    <source>
        <dbReference type="EMBL" id="CAD5244732.1"/>
    </source>
</evidence>
<dbReference type="Proteomes" id="UP000516304">
    <property type="component" value="Chromosome TIRI35C"/>
</dbReference>
<keyword evidence="2" id="KW-0479">Metal-binding</keyword>
<evidence type="ECO:0000313" key="8">
    <source>
        <dbReference type="Proteomes" id="UP000516304"/>
    </source>
</evidence>
<dbReference type="Gene3D" id="3.20.20.240">
    <property type="entry name" value="Methylmalonyl-CoA mutase"/>
    <property type="match status" value="1"/>
</dbReference>
<dbReference type="GO" id="GO:0031419">
    <property type="term" value="F:cobalamin binding"/>
    <property type="evidence" value="ECO:0007669"/>
    <property type="project" value="UniProtKB-KW"/>
</dbReference>
<evidence type="ECO:0000256" key="1">
    <source>
        <dbReference type="ARBA" id="ARBA00022628"/>
    </source>
</evidence>
<evidence type="ECO:0000256" key="4">
    <source>
        <dbReference type="ARBA" id="ARBA00023285"/>
    </source>
</evidence>
<dbReference type="NCBIfam" id="TIGR00641">
    <property type="entry name" value="acid_CoA_mut_N"/>
    <property type="match status" value="1"/>
</dbReference>
<keyword evidence="4" id="KW-0170">Cobalt</keyword>
<dbReference type="InterPro" id="IPR006098">
    <property type="entry name" value="MMCoA_mutase_a_cat"/>
</dbReference>
<dbReference type="FunFam" id="3.20.20.240:FF:000001">
    <property type="entry name" value="Probable methylmalonyl-coa mutase"/>
    <property type="match status" value="1"/>
</dbReference>
<feature type="domain" description="Methylmalonyl-CoA mutase alpha/beta chain catalytic" evidence="6">
    <location>
        <begin position="39"/>
        <end position="555"/>
    </location>
</feature>
<dbReference type="SUPFAM" id="SSF51703">
    <property type="entry name" value="Cobalamin (vitamin B12)-dependent enzymes"/>
    <property type="match status" value="1"/>
</dbReference>
<keyword evidence="5" id="KW-0175">Coiled coil</keyword>
<evidence type="ECO:0000256" key="3">
    <source>
        <dbReference type="ARBA" id="ARBA00023235"/>
    </source>
</evidence>
<protein>
    <submittedName>
        <fullName evidence="7">Methylmalonyl-CoA mutase</fullName>
    </submittedName>
</protein>
<name>A0A7G2DCL1_9EURY</name>
<keyword evidence="8" id="KW-1185">Reference proteome</keyword>
<evidence type="ECO:0000256" key="2">
    <source>
        <dbReference type="ARBA" id="ARBA00022723"/>
    </source>
</evidence>